<evidence type="ECO:0000313" key="1">
    <source>
        <dbReference type="EMBL" id="KAJ0094032.1"/>
    </source>
</evidence>
<organism evidence="1 2">
    <name type="scientific">Pistacia atlantica</name>
    <dbReference type="NCBI Taxonomy" id="434234"/>
    <lineage>
        <taxon>Eukaryota</taxon>
        <taxon>Viridiplantae</taxon>
        <taxon>Streptophyta</taxon>
        <taxon>Embryophyta</taxon>
        <taxon>Tracheophyta</taxon>
        <taxon>Spermatophyta</taxon>
        <taxon>Magnoliopsida</taxon>
        <taxon>eudicotyledons</taxon>
        <taxon>Gunneridae</taxon>
        <taxon>Pentapetalae</taxon>
        <taxon>rosids</taxon>
        <taxon>malvids</taxon>
        <taxon>Sapindales</taxon>
        <taxon>Anacardiaceae</taxon>
        <taxon>Pistacia</taxon>
    </lineage>
</organism>
<gene>
    <name evidence="1" type="ORF">Patl1_27061</name>
</gene>
<comment type="caution">
    <text evidence="1">The sequence shown here is derived from an EMBL/GenBank/DDBJ whole genome shotgun (WGS) entry which is preliminary data.</text>
</comment>
<protein>
    <submittedName>
        <fullName evidence="1">Uncharacterized protein</fullName>
    </submittedName>
</protein>
<keyword evidence="2" id="KW-1185">Reference proteome</keyword>
<name>A0ACC1B546_9ROSI</name>
<reference evidence="2" key="1">
    <citation type="journal article" date="2023" name="G3 (Bethesda)">
        <title>Genome assembly and association tests identify interacting loci associated with vigor, precocity, and sex in interspecific pistachio rootstocks.</title>
        <authorList>
            <person name="Palmer W."/>
            <person name="Jacygrad E."/>
            <person name="Sagayaradj S."/>
            <person name="Cavanaugh K."/>
            <person name="Han R."/>
            <person name="Bertier L."/>
            <person name="Beede B."/>
            <person name="Kafkas S."/>
            <person name="Golino D."/>
            <person name="Preece J."/>
            <person name="Michelmore R."/>
        </authorList>
    </citation>
    <scope>NUCLEOTIDE SEQUENCE [LARGE SCALE GENOMIC DNA]</scope>
</reference>
<proteinExistence type="predicted"/>
<accession>A0ACC1B546</accession>
<sequence length="418" mass="48005">MEQFFLTLLFLFASFLTLSLFFFFSLHSSKYSLPNLPPGKIGLPFIGETLHFFSTGRKGHPEKFIFDRITKYSSHVFKTNLLGEPIALFCGAASHKFLFSNENKNVISWWPDSVYKIFPSSRQTSSKDEAKKMRFKILPQFLKPEALQRYISIMDHMAQRHFTDDWENKIEILVFSLTKKYTFLLACRLFLSIDDPYHVARLLGPFHCVASGIISMPIDLPGTKFSRVIKAANFIRIEVIKIIRQRKFDLAEGKASPTQDILSHMLLTSDENGEFMNEMDIADKIIGLLVGGHDTASATCTIIVKFLAELPHVYHKIYWSANSTHRNPENFIQPEKFELSRFEGEGPAPFTFVPFGGGPRMCPGREYARLEILVFIHNLVKRFKWEKVVPHEKIIIDFPMPVPEKGLPVRLCPHKALI</sequence>
<dbReference type="EMBL" id="CM047903">
    <property type="protein sequence ID" value="KAJ0094032.1"/>
    <property type="molecule type" value="Genomic_DNA"/>
</dbReference>
<dbReference type="Proteomes" id="UP001164250">
    <property type="component" value="Chromosome 7"/>
</dbReference>
<evidence type="ECO:0000313" key="2">
    <source>
        <dbReference type="Proteomes" id="UP001164250"/>
    </source>
</evidence>